<sequence>NWAFFRAQYENYEIATGLDKKDEAVPIATLMSVMGRECFRIYQHIHRKDIAKVLDALQKHFEPTQNVIYERFKFNTCVQEQGETIDQYITKLKQMEATCKFEQLENELIRDRLVLGAKDSSAKARMLREPNLDLQKAIDMCRNSEIANAQWKTMNNELDGVAANRLKKQLHWRWSPTTGCCELRCNQPATTLQKDTPVTTKVISSPLTQECILNKYSDVFNGLGTLPGEYHMDIDTKVKAVQAQPRRVAVALKSELNYLTTFRTPYGRYRWRRMPFGISTAPEEFQRRLHEVFEGLSGVEVIADDILVHGDTEEQAVKNHDHCLEAVLERARQRGLKLNKQKLKLWRTEVSLTSKGLHPDPRKIQAVIEMPTPDEVQAVQRLLGFVNYLAKFLPHLSEVSEPLRPLTDKGAIWLCQTQHERAVEMIKQLVTNHPVLRYYDVNEPVKIQCDASEVGLGATLLQKGQPVAYASRSLTTTERRYTQIEKECLAILFACERFDLYIYGKERVLVESDHKPLEVIFKKSLLTAPRRLQRMLLKLQKYSLDVSYKRGKEMYLADTLSRASLPETGSGSSKMKTEQILHISQQTKVEKEVESANHTSFLNVTADRLKQIQQHTVQDMVLQVLKSKDHYSLWLA</sequence>
<dbReference type="InterPro" id="IPR050951">
    <property type="entry name" value="Retrovirus_Pol_polyprotein"/>
</dbReference>
<dbReference type="Pfam" id="PF00078">
    <property type="entry name" value="RVT_1"/>
    <property type="match status" value="1"/>
</dbReference>
<evidence type="ECO:0000313" key="9">
    <source>
        <dbReference type="EMBL" id="CAB4025221.1"/>
    </source>
</evidence>
<evidence type="ECO:0000256" key="5">
    <source>
        <dbReference type="ARBA" id="ARBA00022801"/>
    </source>
</evidence>
<keyword evidence="3" id="KW-0540">Nuclease</keyword>
<accession>A0A6S7J5I6</accession>
<evidence type="ECO:0000256" key="2">
    <source>
        <dbReference type="ARBA" id="ARBA00022695"/>
    </source>
</evidence>
<keyword evidence="2" id="KW-0548">Nucleotidyltransferase</keyword>
<dbReference type="InterPro" id="IPR000477">
    <property type="entry name" value="RT_dom"/>
</dbReference>
<evidence type="ECO:0000256" key="3">
    <source>
        <dbReference type="ARBA" id="ARBA00022722"/>
    </source>
</evidence>
<evidence type="ECO:0000313" key="10">
    <source>
        <dbReference type="Proteomes" id="UP001152795"/>
    </source>
</evidence>
<dbReference type="OrthoDB" id="9049943at2759"/>
<dbReference type="InterPro" id="IPR043128">
    <property type="entry name" value="Rev_trsase/Diguanyl_cyclase"/>
</dbReference>
<keyword evidence="6" id="KW-0695">RNA-directed DNA polymerase</keyword>
<dbReference type="Proteomes" id="UP001152795">
    <property type="component" value="Unassembled WGS sequence"/>
</dbReference>
<keyword evidence="10" id="KW-1185">Reference proteome</keyword>
<dbReference type="AlphaFoldDB" id="A0A6S7J5I6"/>
<dbReference type="GO" id="GO:0004519">
    <property type="term" value="F:endonuclease activity"/>
    <property type="evidence" value="ECO:0007669"/>
    <property type="project" value="UniProtKB-KW"/>
</dbReference>
<feature type="domain" description="Reverse transcriptase RNase H-like" evidence="8">
    <location>
        <begin position="440"/>
        <end position="542"/>
    </location>
</feature>
<evidence type="ECO:0000259" key="7">
    <source>
        <dbReference type="Pfam" id="PF00078"/>
    </source>
</evidence>
<dbReference type="GO" id="GO:0016787">
    <property type="term" value="F:hydrolase activity"/>
    <property type="evidence" value="ECO:0007669"/>
    <property type="project" value="UniProtKB-KW"/>
</dbReference>
<evidence type="ECO:0000256" key="1">
    <source>
        <dbReference type="ARBA" id="ARBA00022679"/>
    </source>
</evidence>
<dbReference type="CDD" id="cd01647">
    <property type="entry name" value="RT_LTR"/>
    <property type="match status" value="1"/>
</dbReference>
<dbReference type="Gene3D" id="3.10.10.10">
    <property type="entry name" value="HIV Type 1 Reverse Transcriptase, subunit A, domain 1"/>
    <property type="match status" value="1"/>
</dbReference>
<keyword evidence="4" id="KW-0255">Endonuclease</keyword>
<organism evidence="9 10">
    <name type="scientific">Paramuricea clavata</name>
    <name type="common">Red gorgonian</name>
    <name type="synonym">Violescent sea-whip</name>
    <dbReference type="NCBI Taxonomy" id="317549"/>
    <lineage>
        <taxon>Eukaryota</taxon>
        <taxon>Metazoa</taxon>
        <taxon>Cnidaria</taxon>
        <taxon>Anthozoa</taxon>
        <taxon>Octocorallia</taxon>
        <taxon>Malacalcyonacea</taxon>
        <taxon>Plexauridae</taxon>
        <taxon>Paramuricea</taxon>
    </lineage>
</organism>
<reference evidence="9" key="1">
    <citation type="submission" date="2020-04" db="EMBL/GenBank/DDBJ databases">
        <authorList>
            <person name="Alioto T."/>
            <person name="Alioto T."/>
            <person name="Gomez Garrido J."/>
        </authorList>
    </citation>
    <scope>NUCLEOTIDE SEQUENCE</scope>
    <source>
        <strain evidence="9">A484AB</strain>
    </source>
</reference>
<gene>
    <name evidence="9" type="ORF">PACLA_8A063957</name>
</gene>
<dbReference type="InterPro" id="IPR043502">
    <property type="entry name" value="DNA/RNA_pol_sf"/>
</dbReference>
<dbReference type="Gene3D" id="3.30.70.270">
    <property type="match status" value="2"/>
</dbReference>
<feature type="non-terminal residue" evidence="9">
    <location>
        <position position="1"/>
    </location>
</feature>
<dbReference type="PANTHER" id="PTHR37984">
    <property type="entry name" value="PROTEIN CBG26694"/>
    <property type="match status" value="1"/>
</dbReference>
<evidence type="ECO:0000256" key="4">
    <source>
        <dbReference type="ARBA" id="ARBA00022759"/>
    </source>
</evidence>
<feature type="domain" description="Reverse transcriptase" evidence="7">
    <location>
        <begin position="250"/>
        <end position="350"/>
    </location>
</feature>
<dbReference type="FunFam" id="3.30.70.270:FF:000026">
    <property type="entry name" value="Transposon Ty3-G Gag-Pol polyprotein"/>
    <property type="match status" value="1"/>
</dbReference>
<dbReference type="SUPFAM" id="SSF56672">
    <property type="entry name" value="DNA/RNA polymerases"/>
    <property type="match status" value="1"/>
</dbReference>
<dbReference type="GO" id="GO:0003964">
    <property type="term" value="F:RNA-directed DNA polymerase activity"/>
    <property type="evidence" value="ECO:0007669"/>
    <property type="project" value="UniProtKB-KW"/>
</dbReference>
<evidence type="ECO:0000256" key="6">
    <source>
        <dbReference type="ARBA" id="ARBA00022918"/>
    </source>
</evidence>
<dbReference type="PANTHER" id="PTHR37984:SF8">
    <property type="entry name" value="CCHC-TYPE DOMAIN-CONTAINING PROTEIN"/>
    <property type="match status" value="1"/>
</dbReference>
<dbReference type="Pfam" id="PF17917">
    <property type="entry name" value="RT_RNaseH"/>
    <property type="match status" value="1"/>
</dbReference>
<proteinExistence type="predicted"/>
<comment type="caution">
    <text evidence="9">The sequence shown here is derived from an EMBL/GenBank/DDBJ whole genome shotgun (WGS) entry which is preliminary data.</text>
</comment>
<keyword evidence="5" id="KW-0378">Hydrolase</keyword>
<evidence type="ECO:0000259" key="8">
    <source>
        <dbReference type="Pfam" id="PF17917"/>
    </source>
</evidence>
<dbReference type="CDD" id="cd09274">
    <property type="entry name" value="RNase_HI_RT_Ty3"/>
    <property type="match status" value="1"/>
</dbReference>
<protein>
    <submittedName>
        <fullName evidence="9">Uncharacterized protein</fullName>
    </submittedName>
</protein>
<keyword evidence="1" id="KW-0808">Transferase</keyword>
<dbReference type="EMBL" id="CACRXK020013490">
    <property type="protein sequence ID" value="CAB4025221.1"/>
    <property type="molecule type" value="Genomic_DNA"/>
</dbReference>
<name>A0A6S7J5I6_PARCT</name>
<dbReference type="InterPro" id="IPR041373">
    <property type="entry name" value="RT_RNaseH"/>
</dbReference>